<dbReference type="AlphaFoldDB" id="A3XLK6"/>
<keyword evidence="2" id="KW-1185">Reference proteome</keyword>
<comment type="caution">
    <text evidence="1">The sequence shown here is derived from an EMBL/GenBank/DDBJ whole genome shotgun (WGS) entry which is preliminary data.</text>
</comment>
<evidence type="ECO:0000313" key="2">
    <source>
        <dbReference type="Proteomes" id="UP000001601"/>
    </source>
</evidence>
<proteinExistence type="predicted"/>
<dbReference type="OrthoDB" id="5351532at2"/>
<accession>A3XLK6</accession>
<sequence>MEIPKIKLVPKPETDEGKSVIGYKYNDVAGTRHFLGGKPEELNEEDYPRCEDCNKQMTFYSQIDPIGDQYDLADCMVIHTFICFDCLKVKSELNQLKA</sequence>
<protein>
    <submittedName>
        <fullName evidence="1">Uncharacterized protein</fullName>
    </submittedName>
</protein>
<dbReference type="eggNOG" id="ENOG5032TXQ">
    <property type="taxonomic scope" value="Bacteria"/>
</dbReference>
<dbReference type="EMBL" id="AANC01000004">
    <property type="protein sequence ID" value="EAQ49572.1"/>
    <property type="molecule type" value="Genomic_DNA"/>
</dbReference>
<dbReference type="STRING" id="398720.MED217_11974"/>
<dbReference type="Proteomes" id="UP000001601">
    <property type="component" value="Unassembled WGS sequence"/>
</dbReference>
<dbReference type="RefSeq" id="WP_009780761.1">
    <property type="nucleotide sequence ID" value="NZ_CH672395.1"/>
</dbReference>
<name>A3XLK6_LEEBM</name>
<dbReference type="HOGENOM" id="CLU_2330265_0_0_10"/>
<reference evidence="1 2" key="1">
    <citation type="journal article" date="2007" name="Nature">
        <title>Light stimulates growth of proteorhodopsin-containing marine Flavobacteria.</title>
        <authorList>
            <person name="Gomez-Consarnau L."/>
            <person name="Gonzalez J.M."/>
            <person name="Coll-Llado M."/>
            <person name="Gourdon P."/>
            <person name="Pascher T."/>
            <person name="Neutze R."/>
            <person name="Pedros-Alio C."/>
            <person name="Pinhassi J."/>
        </authorList>
    </citation>
    <scope>NUCLEOTIDE SEQUENCE [LARGE SCALE GENOMIC DNA]</scope>
    <source>
        <strain evidence="1 2">MED217</strain>
    </source>
</reference>
<organism evidence="1 2">
    <name type="scientific">Leeuwenhoekiella blandensis (strain CECT 7118 / CCUG 51940 / KCTC 22103 / MED217)</name>
    <name type="common">Flavobacterium sp. (strain MED217)</name>
    <dbReference type="NCBI Taxonomy" id="398720"/>
    <lineage>
        <taxon>Bacteria</taxon>
        <taxon>Pseudomonadati</taxon>
        <taxon>Bacteroidota</taxon>
        <taxon>Flavobacteriia</taxon>
        <taxon>Flavobacteriales</taxon>
        <taxon>Flavobacteriaceae</taxon>
        <taxon>Leeuwenhoekiella</taxon>
    </lineage>
</organism>
<evidence type="ECO:0000313" key="1">
    <source>
        <dbReference type="EMBL" id="EAQ49572.1"/>
    </source>
</evidence>
<gene>
    <name evidence="1" type="ORF">MED217_11974</name>
</gene>